<name>A0A9Q3C3N0_9BASI</name>
<dbReference type="GO" id="GO:0005096">
    <property type="term" value="F:GTPase activator activity"/>
    <property type="evidence" value="ECO:0007669"/>
    <property type="project" value="UniProtKB-KW"/>
</dbReference>
<proteinExistence type="predicted"/>
<dbReference type="EMBL" id="AVOT02004438">
    <property type="protein sequence ID" value="MBW0476358.1"/>
    <property type="molecule type" value="Genomic_DNA"/>
</dbReference>
<dbReference type="InterPro" id="IPR035969">
    <property type="entry name" value="Rab-GAP_TBC_sf"/>
</dbReference>
<dbReference type="Gene3D" id="1.10.472.80">
    <property type="entry name" value="Ypt/Rab-GAP domain of gyp1p, domain 3"/>
    <property type="match status" value="1"/>
</dbReference>
<dbReference type="PROSITE" id="PS50086">
    <property type="entry name" value="TBC_RABGAP"/>
    <property type="match status" value="1"/>
</dbReference>
<feature type="compositionally biased region" description="Polar residues" evidence="2">
    <location>
        <begin position="62"/>
        <end position="80"/>
    </location>
</feature>
<gene>
    <name evidence="4" type="ORF">O181_016073</name>
</gene>
<dbReference type="SMART" id="SM00164">
    <property type="entry name" value="TBC"/>
    <property type="match status" value="1"/>
</dbReference>
<reference evidence="4" key="1">
    <citation type="submission" date="2021-03" db="EMBL/GenBank/DDBJ databases">
        <title>Draft genome sequence of rust myrtle Austropuccinia psidii MF-1, a brazilian biotype.</title>
        <authorList>
            <person name="Quecine M.C."/>
            <person name="Pachon D.M.R."/>
            <person name="Bonatelli M.L."/>
            <person name="Correr F.H."/>
            <person name="Franceschini L.M."/>
            <person name="Leite T.F."/>
            <person name="Margarido G.R.A."/>
            <person name="Almeida C.A."/>
            <person name="Ferrarezi J.A."/>
            <person name="Labate C.A."/>
        </authorList>
    </citation>
    <scope>NUCLEOTIDE SEQUENCE</scope>
    <source>
        <strain evidence="4">MF-1</strain>
    </source>
</reference>
<dbReference type="Gene3D" id="1.10.8.270">
    <property type="entry name" value="putative rabgap domain of human tbc1 domain family member 14 like domains"/>
    <property type="match status" value="1"/>
</dbReference>
<organism evidence="4 5">
    <name type="scientific">Austropuccinia psidii MF-1</name>
    <dbReference type="NCBI Taxonomy" id="1389203"/>
    <lineage>
        <taxon>Eukaryota</taxon>
        <taxon>Fungi</taxon>
        <taxon>Dikarya</taxon>
        <taxon>Basidiomycota</taxon>
        <taxon>Pucciniomycotina</taxon>
        <taxon>Pucciniomycetes</taxon>
        <taxon>Pucciniales</taxon>
        <taxon>Sphaerophragmiaceae</taxon>
        <taxon>Austropuccinia</taxon>
    </lineage>
</organism>
<evidence type="ECO:0000313" key="5">
    <source>
        <dbReference type="Proteomes" id="UP000765509"/>
    </source>
</evidence>
<keyword evidence="1" id="KW-0343">GTPase activation</keyword>
<evidence type="ECO:0000256" key="2">
    <source>
        <dbReference type="SAM" id="MobiDB-lite"/>
    </source>
</evidence>
<dbReference type="SUPFAM" id="SSF47923">
    <property type="entry name" value="Ypt/Rab-GAP domain of gyp1p"/>
    <property type="match status" value="2"/>
</dbReference>
<feature type="domain" description="Rab-GAP TBC" evidence="3">
    <location>
        <begin position="473"/>
        <end position="702"/>
    </location>
</feature>
<dbReference type="FunFam" id="1.10.472.80:FF:000077">
    <property type="entry name" value="TBC1 domain family member"/>
    <property type="match status" value="1"/>
</dbReference>
<sequence>MGGGPGTPPQDLEFDQIVEEDHLLSHSIDGRSLQSDDLVEITRPIELPPQDEDVQEVLDDFSSLQESSGLPSHQVPSSPSEPYKLRWSKSKVYVHPTCFLRDNISGYLGILQRQPKSFYLSWIPDHTLQDSQERESWVKLELDPQSATDDALVTVPCDLQATPYHAFSIPINSIHSVILTPPTLSSWHGTAVINLFCGPTLPKLYFHDDESRSTQFSQQTRANRIAMGQFSSLPASWGGEALLTQLRHFADVCPSSRDLGLFLLNPSQSEREEHLTPIFADDILLPPNSHSQRTSILHESLKNVKASGSMDELTFNILSSFSKLTQNAKSAAQMVLSHRLAKPITPHLSEPFASLANGQPEFVQWSQQTGLEGYDSARVYLAKWASIVAAQGERSRRAEFNDWDLEPSIDEDSWNTLGGGFEMIHATYQVPRVHSRRAPAQPIELEEFLVWQDDSGRLMLDEVEGRRRIFQRGVAPTARKVVWPFLLGVYDWESSRKERNSKQLSFIEDYTNLKASWEADGEELRSTSAFQEEAHRIKIDCRRTDRTQPYFTVPLSFDTSDENDTGDDSNMPSSNQHVETVEKILMTYNVWEKDLGYVQGMSDLCAPLYVVFEADEVMTFFCFVKLMDKMKSHFLRDQSGMKDELSRLQQLLLLIDPQLYRHFEMTDSLNLFFCFRWILISFKREFEFQDVLKVWEALWTDVCGPHSDIFLALAILESHREPLIRYLQEFDEVLKYINDIANTLDCDTLLGQAEVLFLTFKSIMETRTISTNDGSQIIESGKRSLPVTEELKSLL</sequence>
<dbReference type="AlphaFoldDB" id="A0A9Q3C3N0"/>
<dbReference type="PANTHER" id="PTHR22957:SF502">
    <property type="entry name" value="SMALL G PROTEIN SIGNALING MODULATOR 2-RELATED"/>
    <property type="match status" value="1"/>
</dbReference>
<accession>A0A9Q3C3N0</accession>
<dbReference type="OrthoDB" id="10264062at2759"/>
<protein>
    <recommendedName>
        <fullName evidence="3">Rab-GAP TBC domain-containing protein</fullName>
    </recommendedName>
</protein>
<dbReference type="Pfam" id="PF00566">
    <property type="entry name" value="RabGAP-TBC"/>
    <property type="match status" value="1"/>
</dbReference>
<evidence type="ECO:0000313" key="4">
    <source>
        <dbReference type="EMBL" id="MBW0476358.1"/>
    </source>
</evidence>
<feature type="region of interest" description="Disordered" evidence="2">
    <location>
        <begin position="62"/>
        <end position="82"/>
    </location>
</feature>
<keyword evidence="5" id="KW-1185">Reference proteome</keyword>
<dbReference type="InterPro" id="IPR000195">
    <property type="entry name" value="Rab-GAP-TBC_dom"/>
</dbReference>
<comment type="caution">
    <text evidence="4">The sequence shown here is derived from an EMBL/GenBank/DDBJ whole genome shotgun (WGS) entry which is preliminary data.</text>
</comment>
<evidence type="ECO:0000259" key="3">
    <source>
        <dbReference type="PROSITE" id="PS50086"/>
    </source>
</evidence>
<dbReference type="Proteomes" id="UP000765509">
    <property type="component" value="Unassembled WGS sequence"/>
</dbReference>
<evidence type="ECO:0000256" key="1">
    <source>
        <dbReference type="ARBA" id="ARBA00022468"/>
    </source>
</evidence>
<dbReference type="PANTHER" id="PTHR22957">
    <property type="entry name" value="TBC1 DOMAIN FAMILY MEMBER GTPASE-ACTIVATING PROTEIN"/>
    <property type="match status" value="1"/>
</dbReference>